<evidence type="ECO:0000313" key="1">
    <source>
        <dbReference type="EMBL" id="ATC70720.1"/>
    </source>
</evidence>
<evidence type="ECO:0000313" key="2">
    <source>
        <dbReference type="EMBL" id="RZH93306.1"/>
    </source>
</evidence>
<proteinExistence type="predicted"/>
<dbReference type="Proteomes" id="UP000293434">
    <property type="component" value="Unassembled WGS sequence"/>
</dbReference>
<reference evidence="5 6" key="2">
    <citation type="submission" date="2018-11" db="EMBL/GenBank/DDBJ databases">
        <title>Genomic profiling of Staphylococcus species from a Poultry farm system in KwaZulu-Natal, South Africa.</title>
        <authorList>
            <person name="Amoako D.G."/>
            <person name="Somboro A.M."/>
            <person name="Abia A.L.K."/>
            <person name="Bester L.A."/>
            <person name="Essack S.Y."/>
        </authorList>
    </citation>
    <scope>NUCLEOTIDE SEQUENCE [LARGE SCALE GENOMIC DNA]</scope>
    <source>
        <strain evidence="3 6">SA12</strain>
        <strain evidence="2 5">SA9</strain>
    </source>
</reference>
<evidence type="ECO:0000313" key="4">
    <source>
        <dbReference type="Proteomes" id="UP000217245"/>
    </source>
</evidence>
<dbReference type="Proteomes" id="UP000217245">
    <property type="component" value="Chromosome"/>
</dbReference>
<evidence type="ECO:0000313" key="6">
    <source>
        <dbReference type="Proteomes" id="UP000294017"/>
    </source>
</evidence>
<accession>A0AAQ1HWA0</accession>
<dbReference type="EMBL" id="CP023391">
    <property type="protein sequence ID" value="ATC70720.1"/>
    <property type="molecule type" value="Genomic_DNA"/>
</dbReference>
<sequence length="102" mass="12024">MTRIEKSLLQANFRSVNYCHYNFVEHRTLIYVSGSLMQLCRASNCVPLNLIHILSIPQYVTYLKKTLQHKVSFEKLYVGVYINVLTLIQVRLHRPLPMHFSM</sequence>
<dbReference type="Proteomes" id="UP000294017">
    <property type="component" value="Unassembled WGS sequence"/>
</dbReference>
<dbReference type="EMBL" id="RQTF01000189">
    <property type="protein sequence ID" value="RZI06480.1"/>
    <property type="molecule type" value="Genomic_DNA"/>
</dbReference>
<reference evidence="1 4" key="1">
    <citation type="submission" date="2017-09" db="EMBL/GenBank/DDBJ databases">
        <title>A single nucleotide polymorphism in the Staphylococcus aureus virulence regulator SaeR abolishes pathogenesis.</title>
        <authorList>
            <person name="Copin R.J."/>
            <person name="Sause W."/>
            <person name="Shopsin B."/>
            <person name="Torres V.J."/>
        </authorList>
    </citation>
    <scope>NUCLEOTIDE SEQUENCE [LARGE SCALE GENOMIC DNA]</scope>
    <source>
        <strain evidence="4">Newman</strain>
        <strain evidence="1">Newman_D2C</strain>
    </source>
</reference>
<dbReference type="EMBL" id="RQTC01000108">
    <property type="protein sequence ID" value="RZH93306.1"/>
    <property type="molecule type" value="Genomic_DNA"/>
</dbReference>
<evidence type="ECO:0000313" key="5">
    <source>
        <dbReference type="Proteomes" id="UP000293434"/>
    </source>
</evidence>
<organism evidence="3 6">
    <name type="scientific">Staphylococcus aureus</name>
    <dbReference type="NCBI Taxonomy" id="1280"/>
    <lineage>
        <taxon>Bacteria</taxon>
        <taxon>Bacillati</taxon>
        <taxon>Bacillota</taxon>
        <taxon>Bacilli</taxon>
        <taxon>Bacillales</taxon>
        <taxon>Staphylococcaceae</taxon>
        <taxon>Staphylococcus</taxon>
    </lineage>
</organism>
<gene>
    <name evidence="1" type="ORF">CNH36_03410</name>
    <name evidence="2" type="ORF">EIG94_07475</name>
    <name evidence="3" type="ORF">EIH03_10405</name>
</gene>
<name>A0AAQ1HWA0_STAAU</name>
<dbReference type="AlphaFoldDB" id="A0AAQ1HWA0"/>
<protein>
    <submittedName>
        <fullName evidence="3">Uncharacterized protein</fullName>
    </submittedName>
</protein>
<evidence type="ECO:0000313" key="3">
    <source>
        <dbReference type="EMBL" id="RZI06480.1"/>
    </source>
</evidence>